<accession>A0A816L8Z7</accession>
<dbReference type="InterPro" id="IPR051584">
    <property type="entry name" value="GPCR-associated_LMBR1"/>
</dbReference>
<dbReference type="Proteomes" id="UP000663866">
    <property type="component" value="Unassembled WGS sequence"/>
</dbReference>
<dbReference type="EMBL" id="CAJOBG010001193">
    <property type="protein sequence ID" value="CAF3904913.1"/>
    <property type="molecule type" value="Genomic_DNA"/>
</dbReference>
<keyword evidence="5" id="KW-0472">Membrane</keyword>
<keyword evidence="3" id="KW-0812">Transmembrane</keyword>
<keyword evidence="4" id="KW-1133">Transmembrane helix</keyword>
<dbReference type="PANTHER" id="PTHR21355:SF0">
    <property type="entry name" value="G-PROTEIN COUPLED RECEPTOR-ASSOCIATED PROTEIN LMBRD2"/>
    <property type="match status" value="1"/>
</dbReference>
<dbReference type="EMBL" id="CAJNRF010000064">
    <property type="protein sequence ID" value="CAF1934475.1"/>
    <property type="molecule type" value="Genomic_DNA"/>
</dbReference>
<comment type="subcellular location">
    <subcellularLocation>
        <location evidence="1">Membrane</location>
        <topology evidence="1">Multi-pass membrane protein</topology>
    </subcellularLocation>
</comment>
<evidence type="ECO:0000313" key="10">
    <source>
        <dbReference type="Proteomes" id="UP000663856"/>
    </source>
</evidence>
<dbReference type="Proteomes" id="UP000663887">
    <property type="component" value="Unassembled WGS sequence"/>
</dbReference>
<comment type="caution">
    <text evidence="6">The sequence shown here is derived from an EMBL/GenBank/DDBJ whole genome shotgun (WGS) entry which is preliminary data.</text>
</comment>
<evidence type="ECO:0000256" key="5">
    <source>
        <dbReference type="ARBA" id="ARBA00023136"/>
    </source>
</evidence>
<evidence type="ECO:0000313" key="9">
    <source>
        <dbReference type="EMBL" id="CAF3977655.1"/>
    </source>
</evidence>
<protein>
    <submittedName>
        <fullName evidence="6">Uncharacterized protein</fullName>
    </submittedName>
</protein>
<evidence type="ECO:0000256" key="4">
    <source>
        <dbReference type="ARBA" id="ARBA00022989"/>
    </source>
</evidence>
<evidence type="ECO:0000313" key="6">
    <source>
        <dbReference type="EMBL" id="CAF1934475.1"/>
    </source>
</evidence>
<sequence length="296" mass="34347">MDAAIEQYAPTETHNDTPTVSLSLPYGLHPSCLHMHVRSGSNTKHIVQFVIRQLISSDQNSTNIEQVTWNAFGDGYKHIEQIWQPANVDVESDTLKVAYRECIQNNSTSTSTITPDSLNRSNSKEVLCPRPWSYVDQRSYGALWRIIYWTSQFLISIVLPFMQSICQTKRLESLVDEVSKLCLQIKFNDSEDYRATAANELTDLVTEKQLIKLHGLLKKNTHIHHRVQASWINMIHEAFYIEDVLNNENNTNHSIIKQSPLPRSWLRQKLFDEHPVLEWYIFFLIRPWALRILAIS</sequence>
<dbReference type="AlphaFoldDB" id="A0A816L8Z7"/>
<dbReference type="Proteomes" id="UP000663842">
    <property type="component" value="Unassembled WGS sequence"/>
</dbReference>
<dbReference type="EMBL" id="CAJOBF010001719">
    <property type="protein sequence ID" value="CAF3977655.1"/>
    <property type="molecule type" value="Genomic_DNA"/>
</dbReference>
<evidence type="ECO:0000256" key="3">
    <source>
        <dbReference type="ARBA" id="ARBA00022692"/>
    </source>
</evidence>
<dbReference type="GO" id="GO:0016020">
    <property type="term" value="C:membrane"/>
    <property type="evidence" value="ECO:0007669"/>
    <property type="project" value="UniProtKB-SubCell"/>
</dbReference>
<evidence type="ECO:0000313" key="7">
    <source>
        <dbReference type="EMBL" id="CAF2070974.1"/>
    </source>
</evidence>
<evidence type="ECO:0000313" key="8">
    <source>
        <dbReference type="EMBL" id="CAF3904913.1"/>
    </source>
</evidence>
<dbReference type="PANTHER" id="PTHR21355">
    <property type="entry name" value="G-PROTEIN COUPLED RECEPTOR-ASSOCIATED PROTEIN LMBRD2"/>
    <property type="match status" value="1"/>
</dbReference>
<organism evidence="6 10">
    <name type="scientific">Rotaria magnacalcarata</name>
    <dbReference type="NCBI Taxonomy" id="392030"/>
    <lineage>
        <taxon>Eukaryota</taxon>
        <taxon>Metazoa</taxon>
        <taxon>Spiralia</taxon>
        <taxon>Gnathifera</taxon>
        <taxon>Rotifera</taxon>
        <taxon>Eurotatoria</taxon>
        <taxon>Bdelloidea</taxon>
        <taxon>Philodinida</taxon>
        <taxon>Philodinidae</taxon>
        <taxon>Rotaria</taxon>
    </lineage>
</organism>
<dbReference type="InterPro" id="IPR006876">
    <property type="entry name" value="LMBR1-like_membr_prot"/>
</dbReference>
<proteinExistence type="inferred from homology"/>
<dbReference type="EMBL" id="CAJNRG010004945">
    <property type="protein sequence ID" value="CAF2070974.1"/>
    <property type="molecule type" value="Genomic_DNA"/>
</dbReference>
<evidence type="ECO:0000256" key="1">
    <source>
        <dbReference type="ARBA" id="ARBA00004141"/>
    </source>
</evidence>
<dbReference type="Proteomes" id="UP000663856">
    <property type="component" value="Unassembled WGS sequence"/>
</dbReference>
<gene>
    <name evidence="8" type="ORF">OVN521_LOCUS9714</name>
    <name evidence="9" type="ORF">UXM345_LOCUS14856</name>
    <name evidence="6" type="ORF">WKI299_LOCUS1163</name>
    <name evidence="7" type="ORF">XDN619_LOCUS12547</name>
</gene>
<keyword evidence="11" id="KW-1185">Reference proteome</keyword>
<name>A0A816L8Z7_9BILA</name>
<dbReference type="Pfam" id="PF04791">
    <property type="entry name" value="LMBR1"/>
    <property type="match status" value="2"/>
</dbReference>
<reference evidence="6" key="1">
    <citation type="submission" date="2021-02" db="EMBL/GenBank/DDBJ databases">
        <authorList>
            <person name="Nowell W R."/>
        </authorList>
    </citation>
    <scope>NUCLEOTIDE SEQUENCE</scope>
</reference>
<comment type="similarity">
    <text evidence="2">Belongs to the LIMR family.</text>
</comment>
<evidence type="ECO:0000313" key="11">
    <source>
        <dbReference type="Proteomes" id="UP000663866"/>
    </source>
</evidence>
<evidence type="ECO:0000256" key="2">
    <source>
        <dbReference type="ARBA" id="ARBA00010487"/>
    </source>
</evidence>